<dbReference type="InterPro" id="IPR005727">
    <property type="entry name" value="Ribosomal_uL22_bac/chlpt-type"/>
</dbReference>
<dbReference type="RefSeq" id="YP_009549572.1">
    <property type="nucleotide sequence ID" value="NC_040220.1"/>
</dbReference>
<evidence type="ECO:0000256" key="3">
    <source>
        <dbReference type="ARBA" id="ARBA00022730"/>
    </source>
</evidence>
<dbReference type="AlphaFoldDB" id="A0A3G5CV07"/>
<keyword evidence="6 8" id="KW-0687">Ribonucleoprotein</keyword>
<evidence type="ECO:0000256" key="4">
    <source>
        <dbReference type="ARBA" id="ARBA00022884"/>
    </source>
</evidence>
<organism evidence="11">
    <name type="scientific">Histiopteris incisa</name>
    <dbReference type="NCBI Taxonomy" id="32090"/>
    <lineage>
        <taxon>Eukaryota</taxon>
        <taxon>Viridiplantae</taxon>
        <taxon>Streptophyta</taxon>
        <taxon>Embryophyta</taxon>
        <taxon>Tracheophyta</taxon>
        <taxon>Polypodiopsida</taxon>
        <taxon>Polypodiidae</taxon>
        <taxon>Polypodiales</taxon>
        <taxon>Dennstaedtiineae</taxon>
        <taxon>Dennstaedtiaceae</taxon>
        <taxon>Histiopteris</taxon>
    </lineage>
</organism>
<dbReference type="InterPro" id="IPR047867">
    <property type="entry name" value="Ribosomal_uL22_bac/org-type"/>
</dbReference>
<evidence type="ECO:0000256" key="2">
    <source>
        <dbReference type="ARBA" id="ARBA00022640"/>
    </source>
</evidence>
<evidence type="ECO:0000313" key="11">
    <source>
        <dbReference type="EMBL" id="AYW16731.1"/>
    </source>
</evidence>
<evidence type="ECO:0000256" key="8">
    <source>
        <dbReference type="HAMAP-Rule" id="MF_01331"/>
    </source>
</evidence>
<comment type="subunit">
    <text evidence="8">Part of the 50S ribosomal subunit.</text>
</comment>
<name>A0A3G5CV07_9MONI</name>
<keyword evidence="4 8" id="KW-0694">RNA-binding</keyword>
<dbReference type="SUPFAM" id="SSF54843">
    <property type="entry name" value="Ribosomal protein L22"/>
    <property type="match status" value="1"/>
</dbReference>
<evidence type="ECO:0000256" key="6">
    <source>
        <dbReference type="ARBA" id="ARBA00023274"/>
    </source>
</evidence>
<dbReference type="PANTHER" id="PTHR13501:SF10">
    <property type="entry name" value="LARGE RIBOSOMAL SUBUNIT PROTEIN UL22M"/>
    <property type="match status" value="1"/>
</dbReference>
<evidence type="ECO:0000256" key="7">
    <source>
        <dbReference type="ARBA" id="ARBA00035285"/>
    </source>
</evidence>
<keyword evidence="2 11" id="KW-0934">Plastid</keyword>
<geneLocation type="chloroplast" evidence="11"/>
<dbReference type="EMBL" id="MH319942">
    <property type="protein sequence ID" value="AYW16731.1"/>
    <property type="molecule type" value="Genomic_DNA"/>
</dbReference>
<sequence>MENKNESEVGAQALGRNVRMSAIKMRRIIDRIRGCSYEEALVLPESMPYKACYLISQLVLSAAANASTNLGLNKSDLFISEARVDNSTYLKRFRPRAQGRGYPIKKPTCEVTIKSNLRFAGKMKNGDMRDDYQLKYIEG</sequence>
<accession>A0A3G5CV07</accession>
<keyword evidence="11" id="KW-0150">Chloroplast</keyword>
<dbReference type="GO" id="GO:0015934">
    <property type="term" value="C:large ribosomal subunit"/>
    <property type="evidence" value="ECO:0007669"/>
    <property type="project" value="InterPro"/>
</dbReference>
<dbReference type="HAMAP" id="MF_01331_B">
    <property type="entry name" value="Ribosomal_uL22_B"/>
    <property type="match status" value="1"/>
</dbReference>
<keyword evidence="3 8" id="KW-0699">rRNA-binding</keyword>
<dbReference type="NCBIfam" id="TIGR01044">
    <property type="entry name" value="rplV_bact"/>
    <property type="match status" value="1"/>
</dbReference>
<evidence type="ECO:0000256" key="1">
    <source>
        <dbReference type="ARBA" id="ARBA00009451"/>
    </source>
</evidence>
<proteinExistence type="inferred from homology"/>
<reference evidence="11" key="1">
    <citation type="journal article" date="2018" name="Mitochondrial DNA Part B Resour">
        <title>The complete chloroplast genome sequence of Histiopteris incisa (Dennstaedtiaceae).</title>
        <authorList>
            <person name="Sun X."/>
            <person name="Kang Z."/>
            <person name="Liu S."/>
            <person name="Xu R."/>
            <person name="Wang Z."/>
            <person name="Wang T."/>
            <person name="Su Y."/>
        </authorList>
    </citation>
    <scope>NUCLEOTIDE SEQUENCE</scope>
</reference>
<protein>
    <recommendedName>
        <fullName evidence="7 8">Large ribosomal subunit protein uL22c</fullName>
    </recommendedName>
</protein>
<dbReference type="GeneID" id="38747682"/>
<comment type="function">
    <text evidence="8 10">The globular domain of the protein is located near the polypeptide exit tunnel on the outside of the subunit, while an extended beta-hairpin is found that lines the wall of the exit tunnel in the center of the 70S ribosome.</text>
</comment>
<evidence type="ECO:0000256" key="10">
    <source>
        <dbReference type="RuleBase" id="RU004009"/>
    </source>
</evidence>
<dbReference type="Pfam" id="PF00237">
    <property type="entry name" value="Ribosomal_L22"/>
    <property type="match status" value="1"/>
</dbReference>
<dbReference type="InterPro" id="IPR036394">
    <property type="entry name" value="Ribosomal_uL22_sf"/>
</dbReference>
<dbReference type="GO" id="GO:0006412">
    <property type="term" value="P:translation"/>
    <property type="evidence" value="ECO:0007669"/>
    <property type="project" value="UniProtKB-UniRule"/>
</dbReference>
<dbReference type="GO" id="GO:0019843">
    <property type="term" value="F:rRNA binding"/>
    <property type="evidence" value="ECO:0007669"/>
    <property type="project" value="UniProtKB-UniRule"/>
</dbReference>
<dbReference type="CDD" id="cd00336">
    <property type="entry name" value="Ribosomal_L22"/>
    <property type="match status" value="1"/>
</dbReference>
<comment type="function">
    <text evidence="8 10">This protein binds specifically to 23S rRNA.</text>
</comment>
<dbReference type="InterPro" id="IPR001063">
    <property type="entry name" value="Ribosomal_uL22"/>
</dbReference>
<dbReference type="Gene3D" id="3.90.470.10">
    <property type="entry name" value="Ribosomal protein L22/L17"/>
    <property type="match status" value="1"/>
</dbReference>
<evidence type="ECO:0000256" key="9">
    <source>
        <dbReference type="RuleBase" id="RU004005"/>
    </source>
</evidence>
<comment type="subcellular location">
    <subcellularLocation>
        <location evidence="8 10">Plastid</location>
        <location evidence="8 10">Chloroplast</location>
    </subcellularLocation>
</comment>
<dbReference type="GO" id="GO:0009507">
    <property type="term" value="C:chloroplast"/>
    <property type="evidence" value="ECO:0007669"/>
    <property type="project" value="UniProtKB-SubCell"/>
</dbReference>
<evidence type="ECO:0000256" key="5">
    <source>
        <dbReference type="ARBA" id="ARBA00022980"/>
    </source>
</evidence>
<keyword evidence="5 8" id="KW-0689">Ribosomal protein</keyword>
<comment type="similarity">
    <text evidence="1 8 9">Belongs to the universal ribosomal protein uL22 family.</text>
</comment>
<gene>
    <name evidence="8 11" type="primary">rpl22</name>
</gene>
<dbReference type="PANTHER" id="PTHR13501">
    <property type="entry name" value="CHLOROPLAST 50S RIBOSOMAL PROTEIN L22-RELATED"/>
    <property type="match status" value="1"/>
</dbReference>
<dbReference type="GO" id="GO:0003735">
    <property type="term" value="F:structural constituent of ribosome"/>
    <property type="evidence" value="ECO:0007669"/>
    <property type="project" value="InterPro"/>
</dbReference>